<dbReference type="Proteomes" id="UP001331761">
    <property type="component" value="Unassembled WGS sequence"/>
</dbReference>
<dbReference type="EMBL" id="WIXE01022980">
    <property type="protein sequence ID" value="KAK5966927.1"/>
    <property type="molecule type" value="Genomic_DNA"/>
</dbReference>
<organism evidence="1 2">
    <name type="scientific">Trichostrongylus colubriformis</name>
    <name type="common">Black scour worm</name>
    <dbReference type="NCBI Taxonomy" id="6319"/>
    <lineage>
        <taxon>Eukaryota</taxon>
        <taxon>Metazoa</taxon>
        <taxon>Ecdysozoa</taxon>
        <taxon>Nematoda</taxon>
        <taxon>Chromadorea</taxon>
        <taxon>Rhabditida</taxon>
        <taxon>Rhabditina</taxon>
        <taxon>Rhabditomorpha</taxon>
        <taxon>Strongyloidea</taxon>
        <taxon>Trichostrongylidae</taxon>
        <taxon>Trichostrongylus</taxon>
    </lineage>
</organism>
<accession>A0AAN8F3X5</accession>
<evidence type="ECO:0000313" key="2">
    <source>
        <dbReference type="Proteomes" id="UP001331761"/>
    </source>
</evidence>
<evidence type="ECO:0000313" key="1">
    <source>
        <dbReference type="EMBL" id="KAK5966927.1"/>
    </source>
</evidence>
<comment type="caution">
    <text evidence="1">The sequence shown here is derived from an EMBL/GenBank/DDBJ whole genome shotgun (WGS) entry which is preliminary data.</text>
</comment>
<protein>
    <submittedName>
        <fullName evidence="1">Uncharacterized protein</fullName>
    </submittedName>
</protein>
<name>A0AAN8F3X5_TRICO</name>
<keyword evidence="2" id="KW-1185">Reference proteome</keyword>
<sequence length="149" mass="16831">MARWLTRSIHFTMTTTMLTSFLILFTPAFGLECYYYRIRAEDTLTPESVMARNCSSSISSCVKIIARNEISQQEQSEAPSTIEGRCAFTTYECAKREEKCTTEPPTIRSGVTIHEYKCCSRASLSNGEPSSVTQTALHICILLLSFLYR</sequence>
<gene>
    <name evidence="1" type="ORF">GCK32_008117</name>
</gene>
<reference evidence="1 2" key="1">
    <citation type="submission" date="2019-10" db="EMBL/GenBank/DDBJ databases">
        <title>Assembly and Annotation for the nematode Trichostrongylus colubriformis.</title>
        <authorList>
            <person name="Martin J."/>
        </authorList>
    </citation>
    <scope>NUCLEOTIDE SEQUENCE [LARGE SCALE GENOMIC DNA]</scope>
    <source>
        <strain evidence="1">G859</strain>
        <tissue evidence="1">Whole worm</tissue>
    </source>
</reference>
<dbReference type="AlphaFoldDB" id="A0AAN8F3X5"/>
<proteinExistence type="predicted"/>